<keyword evidence="2" id="KW-1185">Reference proteome</keyword>
<comment type="caution">
    <text evidence="1">The sequence shown here is derived from an EMBL/GenBank/DDBJ whole genome shotgun (WGS) entry which is preliminary data.</text>
</comment>
<protein>
    <submittedName>
        <fullName evidence="1">Uncharacterized protein</fullName>
    </submittedName>
</protein>
<gene>
    <name evidence="1" type="ORF">AVEN_47267_1</name>
</gene>
<dbReference type="Proteomes" id="UP000499080">
    <property type="component" value="Unassembled WGS sequence"/>
</dbReference>
<sequence length="101" mass="11270">MQLRPCTHMRFVLGKSFAAKCRRRNKILKSIESSWVVHTDLLQKKSVANDMSDILAARGECAKQMCRSSHWRHSCSTGGLCGPLSCSCCTPNRLLYSGILP</sequence>
<organism evidence="1 2">
    <name type="scientific">Araneus ventricosus</name>
    <name type="common">Orbweaver spider</name>
    <name type="synonym">Epeira ventricosa</name>
    <dbReference type="NCBI Taxonomy" id="182803"/>
    <lineage>
        <taxon>Eukaryota</taxon>
        <taxon>Metazoa</taxon>
        <taxon>Ecdysozoa</taxon>
        <taxon>Arthropoda</taxon>
        <taxon>Chelicerata</taxon>
        <taxon>Arachnida</taxon>
        <taxon>Araneae</taxon>
        <taxon>Araneomorphae</taxon>
        <taxon>Entelegynae</taxon>
        <taxon>Araneoidea</taxon>
        <taxon>Araneidae</taxon>
        <taxon>Araneus</taxon>
    </lineage>
</organism>
<name>A0A4Y2GTF6_ARAVE</name>
<proteinExistence type="predicted"/>
<dbReference type="AlphaFoldDB" id="A0A4Y2GTF6"/>
<evidence type="ECO:0000313" key="2">
    <source>
        <dbReference type="Proteomes" id="UP000499080"/>
    </source>
</evidence>
<evidence type="ECO:0000313" key="1">
    <source>
        <dbReference type="EMBL" id="GBM56201.1"/>
    </source>
</evidence>
<accession>A0A4Y2GTF6</accession>
<dbReference type="EMBL" id="BGPR01001534">
    <property type="protein sequence ID" value="GBM56201.1"/>
    <property type="molecule type" value="Genomic_DNA"/>
</dbReference>
<reference evidence="1 2" key="1">
    <citation type="journal article" date="2019" name="Sci. Rep.">
        <title>Orb-weaving spider Araneus ventricosus genome elucidates the spidroin gene catalogue.</title>
        <authorList>
            <person name="Kono N."/>
            <person name="Nakamura H."/>
            <person name="Ohtoshi R."/>
            <person name="Moran D.A.P."/>
            <person name="Shinohara A."/>
            <person name="Yoshida Y."/>
            <person name="Fujiwara M."/>
            <person name="Mori M."/>
            <person name="Tomita M."/>
            <person name="Arakawa K."/>
        </authorList>
    </citation>
    <scope>NUCLEOTIDE SEQUENCE [LARGE SCALE GENOMIC DNA]</scope>
</reference>